<dbReference type="PRINTS" id="PR00449">
    <property type="entry name" value="RASTRNSFRMNG"/>
</dbReference>
<gene>
    <name evidence="1" type="ORF">CEXT_502771</name>
</gene>
<name>A0AAV4MFE0_CAEEX</name>
<dbReference type="Pfam" id="PF00071">
    <property type="entry name" value="Ras"/>
    <property type="match status" value="1"/>
</dbReference>
<evidence type="ECO:0000313" key="1">
    <source>
        <dbReference type="EMBL" id="GIX71128.1"/>
    </source>
</evidence>
<dbReference type="GO" id="GO:0003924">
    <property type="term" value="F:GTPase activity"/>
    <property type="evidence" value="ECO:0007669"/>
    <property type="project" value="InterPro"/>
</dbReference>
<reference evidence="1 2" key="1">
    <citation type="submission" date="2021-06" db="EMBL/GenBank/DDBJ databases">
        <title>Caerostris extrusa draft genome.</title>
        <authorList>
            <person name="Kono N."/>
            <person name="Arakawa K."/>
        </authorList>
    </citation>
    <scope>NUCLEOTIDE SEQUENCE [LARGE SCALE GENOMIC DNA]</scope>
</reference>
<accession>A0AAV4MFE0</accession>
<dbReference type="InterPro" id="IPR001806">
    <property type="entry name" value="Small_GTPase"/>
</dbReference>
<dbReference type="GO" id="GO:0005525">
    <property type="term" value="F:GTP binding"/>
    <property type="evidence" value="ECO:0007669"/>
    <property type="project" value="InterPro"/>
</dbReference>
<keyword evidence="2" id="KW-1185">Reference proteome</keyword>
<dbReference type="InterPro" id="IPR027417">
    <property type="entry name" value="P-loop_NTPase"/>
</dbReference>
<dbReference type="AlphaFoldDB" id="A0AAV4MFE0"/>
<dbReference type="Gene3D" id="3.40.50.300">
    <property type="entry name" value="P-loop containing nucleotide triphosphate hydrolases"/>
    <property type="match status" value="1"/>
</dbReference>
<organism evidence="1 2">
    <name type="scientific">Caerostris extrusa</name>
    <name type="common">Bark spider</name>
    <name type="synonym">Caerostris bankana</name>
    <dbReference type="NCBI Taxonomy" id="172846"/>
    <lineage>
        <taxon>Eukaryota</taxon>
        <taxon>Metazoa</taxon>
        <taxon>Ecdysozoa</taxon>
        <taxon>Arthropoda</taxon>
        <taxon>Chelicerata</taxon>
        <taxon>Arachnida</taxon>
        <taxon>Araneae</taxon>
        <taxon>Araneomorphae</taxon>
        <taxon>Entelegynae</taxon>
        <taxon>Araneoidea</taxon>
        <taxon>Araneidae</taxon>
        <taxon>Caerostris</taxon>
    </lineage>
</organism>
<dbReference type="EMBL" id="BPLR01002193">
    <property type="protein sequence ID" value="GIX71128.1"/>
    <property type="molecule type" value="Genomic_DNA"/>
</dbReference>
<evidence type="ECO:0000313" key="2">
    <source>
        <dbReference type="Proteomes" id="UP001054945"/>
    </source>
</evidence>
<proteinExistence type="predicted"/>
<sequence>MACKNGFESKPPQKISVQPLERSDLNIVYVFMFGDKNTGKTTLIDSLVTSRISDPLLPSFQYVSEAYYKTDVGMITLRLLELNREQMDLPEILQVCRAAKNVFLFVCALDDLVGFQSLYSDWILCVRETFGWTVATAMLGNKIDLKCDPNFKINSPDYDDAWSRHKHDNKRMLDVDCAFECSALTGHQVDAAFCEIAKLGNETSPLTSDENFLMLTESTYAKYS</sequence>
<comment type="caution">
    <text evidence="1">The sequence shown here is derived from an EMBL/GenBank/DDBJ whole genome shotgun (WGS) entry which is preliminary data.</text>
</comment>
<dbReference type="SUPFAM" id="SSF52540">
    <property type="entry name" value="P-loop containing nucleoside triphosphate hydrolases"/>
    <property type="match status" value="1"/>
</dbReference>
<protein>
    <submittedName>
        <fullName evidence="1">Uncharacterized protein</fullName>
    </submittedName>
</protein>
<dbReference type="Proteomes" id="UP001054945">
    <property type="component" value="Unassembled WGS sequence"/>
</dbReference>